<evidence type="ECO:0000256" key="12">
    <source>
        <dbReference type="ARBA" id="ARBA00033103"/>
    </source>
</evidence>
<sequence>MASVGIDLGTTNSLVAYWQNGEAVIIPNGLGKKLTPSVISVGDEGEIVVGEIARERLLTHPQLSIAVFKRFMGTNKTFTLGRYSFLPEELAAFVIRSLKEDAEVFLRQSIDEAIVSVPAYFNDAQRQATKRAGELAGLKVERLINEPTAAAIAYGLHQRDSETRFLVFDLGGGTFDVSIVELFENVLEVKAIAGNNYLGGEDFTHLLVKQFMNECQLGREQLDEKTYAAIYKQAEKCKQSLSQSSAGAMACRVGEQTRTWRIDRPAMALLSKPLLNQLRQPVEQALKDAAMKASELNAVILVGGATRMPVIHSLVSRLFGRLPDCRLNPDEVVAAGAAVQAAMKDRNLMLREVVLTDVCPYTLGIEVAVATPAGAYEPGYFSPIIERNTIIPVSRVERFYTISDNQKFLNVAIFQGESRHTKNNIKMGQLQIEVPPAPAGSQAIDVRYTYDINGILEVEVLAVETGLKKKTVIEERPGSMAKAEIDRRLAALNKIKVHPRDRQENRLLIARAERLYEELRGQLRAELALVLQRFEFVINGQNDREVSKAAKALRQFLDDLEDNRFL</sequence>
<keyword evidence="16" id="KW-1185">Reference proteome</keyword>
<evidence type="ECO:0000256" key="8">
    <source>
        <dbReference type="ARBA" id="ARBA00023016"/>
    </source>
</evidence>
<evidence type="ECO:0000256" key="14">
    <source>
        <dbReference type="SAM" id="Coils"/>
    </source>
</evidence>
<reference evidence="15 16" key="1">
    <citation type="submission" date="2019-02" db="EMBL/GenBank/DDBJ databases">
        <title>Closed genome of Sporomusa termitida DSM 4440.</title>
        <authorList>
            <person name="Poehlein A."/>
            <person name="Daniel R."/>
        </authorList>
    </citation>
    <scope>NUCLEOTIDE SEQUENCE [LARGE SCALE GENOMIC DNA]</scope>
    <source>
        <strain evidence="15 16">DSM 4440</strain>
    </source>
</reference>
<evidence type="ECO:0000256" key="2">
    <source>
        <dbReference type="ARBA" id="ARBA00007381"/>
    </source>
</evidence>
<dbReference type="RefSeq" id="WP_144351955.1">
    <property type="nucleotide sequence ID" value="NZ_CP036259.1"/>
</dbReference>
<evidence type="ECO:0000256" key="10">
    <source>
        <dbReference type="ARBA" id="ARBA00030019"/>
    </source>
</evidence>
<keyword evidence="8" id="KW-0346">Stress response</keyword>
<gene>
    <name evidence="15" type="primary">hscC</name>
    <name evidence="15" type="ORF">SPTER_40090</name>
</gene>
<comment type="similarity">
    <text evidence="2 13">Belongs to the heat shock protein 70 family.</text>
</comment>
<evidence type="ECO:0000256" key="3">
    <source>
        <dbReference type="ARBA" id="ARBA00014415"/>
    </source>
</evidence>
<dbReference type="SUPFAM" id="SSF100920">
    <property type="entry name" value="Heat shock protein 70kD (HSP70), peptide-binding domain"/>
    <property type="match status" value="1"/>
</dbReference>
<dbReference type="InterPro" id="IPR013126">
    <property type="entry name" value="Hsp_70_fam"/>
</dbReference>
<comment type="function">
    <text evidence="1">Acts as a chaperone.</text>
</comment>
<evidence type="ECO:0000256" key="7">
    <source>
        <dbReference type="ARBA" id="ARBA00022840"/>
    </source>
</evidence>
<dbReference type="InterPro" id="IPR043129">
    <property type="entry name" value="ATPase_NBD"/>
</dbReference>
<dbReference type="Pfam" id="PF00012">
    <property type="entry name" value="HSP70"/>
    <property type="match status" value="1"/>
</dbReference>
<dbReference type="Gene3D" id="3.30.420.40">
    <property type="match status" value="3"/>
</dbReference>
<evidence type="ECO:0000313" key="16">
    <source>
        <dbReference type="Proteomes" id="UP000320776"/>
    </source>
</evidence>
<dbReference type="InterPro" id="IPR018181">
    <property type="entry name" value="Heat_shock_70_CS"/>
</dbReference>
<evidence type="ECO:0000256" key="13">
    <source>
        <dbReference type="RuleBase" id="RU003322"/>
    </source>
</evidence>
<evidence type="ECO:0000256" key="1">
    <source>
        <dbReference type="ARBA" id="ARBA00002290"/>
    </source>
</evidence>
<name>A0A517DZ05_9FIRM</name>
<dbReference type="InterPro" id="IPR029047">
    <property type="entry name" value="HSP70_peptide-bd_sf"/>
</dbReference>
<dbReference type="SUPFAM" id="SSF53067">
    <property type="entry name" value="Actin-like ATPase domain"/>
    <property type="match status" value="2"/>
</dbReference>
<keyword evidence="5" id="KW-0597">Phosphoprotein</keyword>
<dbReference type="PRINTS" id="PR00301">
    <property type="entry name" value="HEATSHOCK70"/>
</dbReference>
<accession>A0A517DZ05</accession>
<dbReference type="PROSITE" id="PS01036">
    <property type="entry name" value="HSP70_3"/>
    <property type="match status" value="1"/>
</dbReference>
<keyword evidence="7 13" id="KW-0067">ATP-binding</keyword>
<dbReference type="EMBL" id="CP036259">
    <property type="protein sequence ID" value="QDR82581.1"/>
    <property type="molecule type" value="Genomic_DNA"/>
</dbReference>
<evidence type="ECO:0000256" key="9">
    <source>
        <dbReference type="ARBA" id="ARBA00023186"/>
    </source>
</evidence>
<dbReference type="AlphaFoldDB" id="A0A517DZ05"/>
<dbReference type="KEGG" id="sted:SPTER_40090"/>
<dbReference type="Gene3D" id="3.90.640.10">
    <property type="entry name" value="Actin, Chain A, domain 4"/>
    <property type="match status" value="1"/>
</dbReference>
<proteinExistence type="inferred from homology"/>
<dbReference type="OrthoDB" id="9766019at2"/>
<evidence type="ECO:0000313" key="15">
    <source>
        <dbReference type="EMBL" id="QDR82581.1"/>
    </source>
</evidence>
<evidence type="ECO:0000256" key="11">
    <source>
        <dbReference type="ARBA" id="ARBA00030945"/>
    </source>
</evidence>
<keyword evidence="14" id="KW-0175">Coiled coil</keyword>
<dbReference type="FunFam" id="3.30.420.40:FF:000144">
    <property type="entry name" value="Molecular chaperone HscC"/>
    <property type="match status" value="1"/>
</dbReference>
<dbReference type="GO" id="GO:0005524">
    <property type="term" value="F:ATP binding"/>
    <property type="evidence" value="ECO:0007669"/>
    <property type="project" value="UniProtKB-KW"/>
</dbReference>
<dbReference type="PROSITE" id="PS00297">
    <property type="entry name" value="HSP70_1"/>
    <property type="match status" value="1"/>
</dbReference>
<dbReference type="PANTHER" id="PTHR19375">
    <property type="entry name" value="HEAT SHOCK PROTEIN 70KDA"/>
    <property type="match status" value="1"/>
</dbReference>
<dbReference type="PROSITE" id="PS00329">
    <property type="entry name" value="HSP70_2"/>
    <property type="match status" value="1"/>
</dbReference>
<keyword evidence="6 13" id="KW-0547">Nucleotide-binding</keyword>
<dbReference type="GO" id="GO:0140662">
    <property type="term" value="F:ATP-dependent protein folding chaperone"/>
    <property type="evidence" value="ECO:0007669"/>
    <property type="project" value="InterPro"/>
</dbReference>
<evidence type="ECO:0000256" key="4">
    <source>
        <dbReference type="ARBA" id="ARBA00017249"/>
    </source>
</evidence>
<dbReference type="Proteomes" id="UP000320776">
    <property type="component" value="Chromosome"/>
</dbReference>
<evidence type="ECO:0000256" key="5">
    <source>
        <dbReference type="ARBA" id="ARBA00022553"/>
    </source>
</evidence>
<evidence type="ECO:0000256" key="6">
    <source>
        <dbReference type="ARBA" id="ARBA00022741"/>
    </source>
</evidence>
<feature type="coiled-coil region" evidence="14">
    <location>
        <begin position="502"/>
        <end position="529"/>
    </location>
</feature>
<keyword evidence="9" id="KW-0143">Chaperone</keyword>
<protein>
    <recommendedName>
        <fullName evidence="3">Chaperone protein DnaK</fullName>
    </recommendedName>
    <alternativeName>
        <fullName evidence="4">Chaperone protein dnaK</fullName>
    </alternativeName>
    <alternativeName>
        <fullName evidence="12">HSP70</fullName>
    </alternativeName>
    <alternativeName>
        <fullName evidence="11">Heat shock 70 kDa protein</fullName>
    </alternativeName>
    <alternativeName>
        <fullName evidence="10">Heat shock protein 70</fullName>
    </alternativeName>
</protein>
<dbReference type="Gene3D" id="2.60.34.10">
    <property type="entry name" value="Substrate Binding Domain Of DNAk, Chain A, domain 1"/>
    <property type="match status" value="1"/>
</dbReference>
<organism evidence="15 16">
    <name type="scientific">Sporomusa termitida</name>
    <dbReference type="NCBI Taxonomy" id="2377"/>
    <lineage>
        <taxon>Bacteria</taxon>
        <taxon>Bacillati</taxon>
        <taxon>Bacillota</taxon>
        <taxon>Negativicutes</taxon>
        <taxon>Selenomonadales</taxon>
        <taxon>Sporomusaceae</taxon>
        <taxon>Sporomusa</taxon>
    </lineage>
</organism>